<keyword evidence="1" id="KW-1133">Transmembrane helix</keyword>
<accession>A0ABS6DX90</accession>
<dbReference type="Proteomes" id="UP001196301">
    <property type="component" value="Unassembled WGS sequence"/>
</dbReference>
<feature type="transmembrane region" description="Helical" evidence="1">
    <location>
        <begin position="42"/>
        <end position="60"/>
    </location>
</feature>
<evidence type="ECO:0000259" key="2">
    <source>
        <dbReference type="Pfam" id="PF07670"/>
    </source>
</evidence>
<feature type="transmembrane region" description="Helical" evidence="1">
    <location>
        <begin position="7"/>
        <end position="22"/>
    </location>
</feature>
<gene>
    <name evidence="3" type="ORF">KQI20_07800</name>
</gene>
<name>A0ABS6DX90_9FIRM</name>
<feature type="transmembrane region" description="Helical" evidence="1">
    <location>
        <begin position="135"/>
        <end position="155"/>
    </location>
</feature>
<feature type="transmembrane region" description="Helical" evidence="1">
    <location>
        <begin position="167"/>
        <end position="189"/>
    </location>
</feature>
<keyword evidence="1" id="KW-0472">Membrane</keyword>
<comment type="caution">
    <text evidence="3">The sequence shown here is derived from an EMBL/GenBank/DDBJ whole genome shotgun (WGS) entry which is preliminary data.</text>
</comment>
<feature type="domain" description="Nucleoside transporter/FeoB GTPase Gate" evidence="2">
    <location>
        <begin position="44"/>
        <end position="153"/>
    </location>
</feature>
<sequence length="194" mass="21476">MKKISKIWFYMILIGIVGSIYFGNLPELNTVILNEGSRAIEFTISLAAIMALWMGIMNIAKDSGLIDKIGQKMNFILKRLFPKIPQNHKAMSYIIMNIILNMLGAGNGATSFGLKAMEELQTLNTQKDRASNEMIMFLVINISSIQLIPFTMLKIRADAGSVNPNEIIISTLVATTVSTIVAIVSCKIFERGSR</sequence>
<dbReference type="InterPro" id="IPR011642">
    <property type="entry name" value="Gate_dom"/>
</dbReference>
<proteinExistence type="predicted"/>
<dbReference type="RefSeq" id="WP_216569465.1">
    <property type="nucleotide sequence ID" value="NZ_JAUNME010000004.1"/>
</dbReference>
<evidence type="ECO:0000313" key="3">
    <source>
        <dbReference type="EMBL" id="MBU5336342.1"/>
    </source>
</evidence>
<protein>
    <submittedName>
        <fullName evidence="3">Spore maturation protein</fullName>
    </submittedName>
</protein>
<dbReference type="EMBL" id="JAHLOQ010000018">
    <property type="protein sequence ID" value="MBU5336342.1"/>
    <property type="molecule type" value="Genomic_DNA"/>
</dbReference>
<keyword evidence="4" id="KW-1185">Reference proteome</keyword>
<organism evidence="3 4">
    <name type="scientific">Intestinibacter bartlettii</name>
    <dbReference type="NCBI Taxonomy" id="261299"/>
    <lineage>
        <taxon>Bacteria</taxon>
        <taxon>Bacillati</taxon>
        <taxon>Bacillota</taxon>
        <taxon>Clostridia</taxon>
        <taxon>Peptostreptococcales</taxon>
        <taxon>Peptostreptococcaceae</taxon>
        <taxon>Intestinibacter</taxon>
    </lineage>
</organism>
<evidence type="ECO:0000313" key="4">
    <source>
        <dbReference type="Proteomes" id="UP001196301"/>
    </source>
</evidence>
<keyword evidence="1" id="KW-0812">Transmembrane</keyword>
<reference evidence="3 4" key="1">
    <citation type="submission" date="2021-06" db="EMBL/GenBank/DDBJ databases">
        <authorList>
            <person name="Sun Q."/>
            <person name="Li D."/>
        </authorList>
    </citation>
    <scope>NUCLEOTIDE SEQUENCE [LARGE SCALE GENOMIC DNA]</scope>
    <source>
        <strain evidence="3 4">N19</strain>
    </source>
</reference>
<evidence type="ECO:0000256" key="1">
    <source>
        <dbReference type="SAM" id="Phobius"/>
    </source>
</evidence>
<dbReference type="Pfam" id="PF07670">
    <property type="entry name" value="Gate"/>
    <property type="match status" value="1"/>
</dbReference>